<keyword evidence="3" id="KW-1185">Reference proteome</keyword>
<comment type="caution">
    <text evidence="2">The sequence shown here is derived from an EMBL/GenBank/DDBJ whole genome shotgun (WGS) entry which is preliminary data.</text>
</comment>
<dbReference type="AlphaFoldDB" id="A0A8H6YWC2"/>
<dbReference type="Proteomes" id="UP000620124">
    <property type="component" value="Unassembled WGS sequence"/>
</dbReference>
<feature type="compositionally biased region" description="Acidic residues" evidence="1">
    <location>
        <begin position="219"/>
        <end position="232"/>
    </location>
</feature>
<organism evidence="2 3">
    <name type="scientific">Mycena venus</name>
    <dbReference type="NCBI Taxonomy" id="2733690"/>
    <lineage>
        <taxon>Eukaryota</taxon>
        <taxon>Fungi</taxon>
        <taxon>Dikarya</taxon>
        <taxon>Basidiomycota</taxon>
        <taxon>Agaricomycotina</taxon>
        <taxon>Agaricomycetes</taxon>
        <taxon>Agaricomycetidae</taxon>
        <taxon>Agaricales</taxon>
        <taxon>Marasmiineae</taxon>
        <taxon>Mycenaceae</taxon>
        <taxon>Mycena</taxon>
    </lineage>
</organism>
<name>A0A8H6YWC2_9AGAR</name>
<gene>
    <name evidence="2" type="ORF">MVEN_00489500</name>
</gene>
<accession>A0A8H6YWC2</accession>
<proteinExistence type="predicted"/>
<evidence type="ECO:0000256" key="1">
    <source>
        <dbReference type="SAM" id="MobiDB-lite"/>
    </source>
</evidence>
<feature type="compositionally biased region" description="Acidic residues" evidence="1">
    <location>
        <begin position="242"/>
        <end position="256"/>
    </location>
</feature>
<dbReference type="EMBL" id="JACAZI010000003">
    <property type="protein sequence ID" value="KAF7366127.1"/>
    <property type="molecule type" value="Genomic_DNA"/>
</dbReference>
<reference evidence="2" key="1">
    <citation type="submission" date="2020-05" db="EMBL/GenBank/DDBJ databases">
        <title>Mycena genomes resolve the evolution of fungal bioluminescence.</title>
        <authorList>
            <person name="Tsai I.J."/>
        </authorList>
    </citation>
    <scope>NUCLEOTIDE SEQUENCE</scope>
    <source>
        <strain evidence="2">CCC161011</strain>
    </source>
</reference>
<sequence>MVGGIKGAMGWKQLRKADIRCMEDAEDIQKKEKKRVRVKERHIRKFQELLDHGVEVPAWAQKASEDEDDVEEIAGERGTESRREVSWIWTAAGMTGTDTVLEDALRIKWAKAYARSRRWDEEVRLLKEEFCRLLLSLEFEAALWAGRADAVRGRALTLDQAYVQGMIAYALKQEALFSDIAVRAMAMETVPKVAWGKKRPRGQIMDLLAEPTTGRGEGGDVDLDEDNGDDDERLLAAADKGDDFEDAGEMDSDEELIMGGQVDDV</sequence>
<dbReference type="OrthoDB" id="3232711at2759"/>
<evidence type="ECO:0000313" key="3">
    <source>
        <dbReference type="Proteomes" id="UP000620124"/>
    </source>
</evidence>
<protein>
    <submittedName>
        <fullName evidence="2">Uncharacterized protein</fullName>
    </submittedName>
</protein>
<evidence type="ECO:0000313" key="2">
    <source>
        <dbReference type="EMBL" id="KAF7366127.1"/>
    </source>
</evidence>
<feature type="region of interest" description="Disordered" evidence="1">
    <location>
        <begin position="210"/>
        <end position="265"/>
    </location>
</feature>